<proteinExistence type="predicted"/>
<reference evidence="1 2" key="1">
    <citation type="submission" date="2016-02" db="EMBL/GenBank/DDBJ databases">
        <title>Complete genome sequence and transcriptome regulation of the pentose utilising yeast Sugiyamaella lignohabitans.</title>
        <authorList>
            <person name="Bellasio M."/>
            <person name="Peymann A."/>
            <person name="Valli M."/>
            <person name="Sipitzky M."/>
            <person name="Graf A."/>
            <person name="Sauer M."/>
            <person name="Marx H."/>
            <person name="Mattanovich D."/>
        </authorList>
    </citation>
    <scope>NUCLEOTIDE SEQUENCE [LARGE SCALE GENOMIC DNA]</scope>
    <source>
        <strain evidence="1 2">CBS 10342</strain>
    </source>
</reference>
<dbReference type="CDD" id="cd03062">
    <property type="entry name" value="TRX_Fd_Sucrase"/>
    <property type="match status" value="1"/>
</dbReference>
<dbReference type="Proteomes" id="UP000189580">
    <property type="component" value="Chromosome d"/>
</dbReference>
<dbReference type="OrthoDB" id="10253744at2759"/>
<evidence type="ECO:0000313" key="1">
    <source>
        <dbReference type="EMBL" id="ANB14112.1"/>
    </source>
</evidence>
<gene>
    <name evidence="1" type="primary">APD1</name>
    <name evidence="1" type="ORF">AWJ20_5070</name>
</gene>
<name>A0A167EI33_9ASCO</name>
<dbReference type="InterPro" id="IPR036249">
    <property type="entry name" value="Thioredoxin-like_sf"/>
</dbReference>
<organism evidence="1 2">
    <name type="scientific">Sugiyamaella lignohabitans</name>
    <dbReference type="NCBI Taxonomy" id="796027"/>
    <lineage>
        <taxon>Eukaryota</taxon>
        <taxon>Fungi</taxon>
        <taxon>Dikarya</taxon>
        <taxon>Ascomycota</taxon>
        <taxon>Saccharomycotina</taxon>
        <taxon>Dipodascomycetes</taxon>
        <taxon>Dipodascales</taxon>
        <taxon>Trichomonascaceae</taxon>
        <taxon>Sugiyamaella</taxon>
    </lineage>
</organism>
<dbReference type="PANTHER" id="PTHR31902:SF14">
    <property type="entry name" value="ACTIN PATCHES DISTAL PROTEIN 1"/>
    <property type="match status" value="1"/>
</dbReference>
<dbReference type="EMBL" id="CP014502">
    <property type="protein sequence ID" value="ANB14112.1"/>
    <property type="molecule type" value="Genomic_DNA"/>
</dbReference>
<dbReference type="SUPFAM" id="SSF52833">
    <property type="entry name" value="Thioredoxin-like"/>
    <property type="match status" value="1"/>
</dbReference>
<dbReference type="InterPro" id="IPR009737">
    <property type="entry name" value="Aim32/Apd1-like"/>
</dbReference>
<evidence type="ECO:0000313" key="2">
    <source>
        <dbReference type="Proteomes" id="UP000189580"/>
    </source>
</evidence>
<dbReference type="AlphaFoldDB" id="A0A167EI33"/>
<dbReference type="PANTHER" id="PTHR31902">
    <property type="entry name" value="ACTIN PATCHES DISTAL PROTEIN 1"/>
    <property type="match status" value="1"/>
</dbReference>
<dbReference type="Pfam" id="PF06999">
    <property type="entry name" value="Suc_Fer-like"/>
    <property type="match status" value="1"/>
</dbReference>
<dbReference type="KEGG" id="slb:AWJ20_5070"/>
<dbReference type="RefSeq" id="XP_018736589.1">
    <property type="nucleotide sequence ID" value="XM_018882187.1"/>
</dbReference>
<keyword evidence="2" id="KW-1185">Reference proteome</keyword>
<accession>A0A167EI33</accession>
<dbReference type="Gene3D" id="3.40.30.10">
    <property type="entry name" value="Glutaredoxin"/>
    <property type="match status" value="1"/>
</dbReference>
<dbReference type="GeneID" id="30037272"/>
<sequence length="298" mass="32997">MGLLGKFVSTFVDSSQASSNVSEIFPVADCSADECGACEKGYPSSVKIETDTPLWGSAKEWKLHVLVSSGKTDWKHDVSDEPDVAGRVVKAIDHSRGTLEKQLGGSIKLNASSMLPQETSHIDVEKANNAVSTTLLLLPFFVIVHNVTAENVTDLLSEVIKAYTNLTIQDLFKQKPEFFTASGNKGYILLCSHRTRDKRCGITAPIMRKKLEIELRHHNLHRDLGHDEPGGVTVLFVNHVGGHKFAANVFLYLKSGEALWMARVQPQHAQPIVETTILEGKVFPELMRKCFRSETVSW</sequence>
<protein>
    <submittedName>
        <fullName evidence="1">Apd1p</fullName>
    </submittedName>
</protein>